<accession>A0A916S7S5</accession>
<evidence type="ECO:0000313" key="6">
    <source>
        <dbReference type="Proteomes" id="UP000613512"/>
    </source>
</evidence>
<dbReference type="EMBL" id="BMEY01000018">
    <property type="protein sequence ID" value="GGA85168.1"/>
    <property type="molecule type" value="Genomic_DNA"/>
</dbReference>
<dbReference type="Pfam" id="PF01022">
    <property type="entry name" value="HTH_5"/>
    <property type="match status" value="1"/>
</dbReference>
<proteinExistence type="predicted"/>
<dbReference type="PRINTS" id="PR00778">
    <property type="entry name" value="HTHARSR"/>
</dbReference>
<dbReference type="AlphaFoldDB" id="A0A916S7S5"/>
<dbReference type="InterPro" id="IPR036388">
    <property type="entry name" value="WH-like_DNA-bd_sf"/>
</dbReference>
<dbReference type="GO" id="GO:0003677">
    <property type="term" value="F:DNA binding"/>
    <property type="evidence" value="ECO:0007669"/>
    <property type="project" value="UniProtKB-KW"/>
</dbReference>
<reference evidence="5" key="1">
    <citation type="journal article" date="2014" name="Int. J. Syst. Evol. Microbiol.">
        <title>Complete genome sequence of Corynebacterium casei LMG S-19264T (=DSM 44701T), isolated from a smear-ripened cheese.</title>
        <authorList>
            <consortium name="US DOE Joint Genome Institute (JGI-PGF)"/>
            <person name="Walter F."/>
            <person name="Albersmeier A."/>
            <person name="Kalinowski J."/>
            <person name="Ruckert C."/>
        </authorList>
    </citation>
    <scope>NUCLEOTIDE SEQUENCE</scope>
    <source>
        <strain evidence="5">CGMCC 1.12408</strain>
    </source>
</reference>
<dbReference type="CDD" id="cd00090">
    <property type="entry name" value="HTH_ARSR"/>
    <property type="match status" value="1"/>
</dbReference>
<dbReference type="RefSeq" id="WP_188385517.1">
    <property type="nucleotide sequence ID" value="NZ_BMEY01000018.1"/>
</dbReference>
<keyword evidence="1" id="KW-0805">Transcription regulation</keyword>
<dbReference type="PROSITE" id="PS50987">
    <property type="entry name" value="HTH_ARSR_2"/>
    <property type="match status" value="1"/>
</dbReference>
<evidence type="ECO:0000256" key="1">
    <source>
        <dbReference type="ARBA" id="ARBA00023015"/>
    </source>
</evidence>
<dbReference type="Proteomes" id="UP000613512">
    <property type="component" value="Unassembled WGS sequence"/>
</dbReference>
<gene>
    <name evidence="5" type="ORF">GCM10008025_30260</name>
</gene>
<evidence type="ECO:0000313" key="5">
    <source>
        <dbReference type="EMBL" id="GGA85168.1"/>
    </source>
</evidence>
<dbReference type="InterPro" id="IPR036390">
    <property type="entry name" value="WH_DNA-bd_sf"/>
</dbReference>
<protein>
    <recommendedName>
        <fullName evidence="4">HTH arsR-type domain-containing protein</fullName>
    </recommendedName>
</protein>
<organism evidence="5 6">
    <name type="scientific">Ornithinibacillus halotolerans</name>
    <dbReference type="NCBI Taxonomy" id="1274357"/>
    <lineage>
        <taxon>Bacteria</taxon>
        <taxon>Bacillati</taxon>
        <taxon>Bacillota</taxon>
        <taxon>Bacilli</taxon>
        <taxon>Bacillales</taxon>
        <taxon>Bacillaceae</taxon>
        <taxon>Ornithinibacillus</taxon>
    </lineage>
</organism>
<dbReference type="GO" id="GO:0003700">
    <property type="term" value="F:DNA-binding transcription factor activity"/>
    <property type="evidence" value="ECO:0007669"/>
    <property type="project" value="InterPro"/>
</dbReference>
<keyword evidence="3" id="KW-0804">Transcription</keyword>
<dbReference type="InterPro" id="IPR001845">
    <property type="entry name" value="HTH_ArsR_DNA-bd_dom"/>
</dbReference>
<comment type="caution">
    <text evidence="5">The sequence shown here is derived from an EMBL/GenBank/DDBJ whole genome shotgun (WGS) entry which is preliminary data.</text>
</comment>
<dbReference type="Gene3D" id="1.10.10.10">
    <property type="entry name" value="Winged helix-like DNA-binding domain superfamily/Winged helix DNA-binding domain"/>
    <property type="match status" value="1"/>
</dbReference>
<sequence length="106" mass="12417">MTDVYRALGDQTRREILQLLKEGNKTQKEIVESFAISQPAIKKHLTVLLEEKMITSYVHGRFRVYSLNTELLHEAYQEMLQYIGDLLDDQLVSLKKYVEEGDIRDD</sequence>
<reference evidence="5" key="2">
    <citation type="submission" date="2020-09" db="EMBL/GenBank/DDBJ databases">
        <authorList>
            <person name="Sun Q."/>
            <person name="Zhou Y."/>
        </authorList>
    </citation>
    <scope>NUCLEOTIDE SEQUENCE</scope>
    <source>
        <strain evidence="5">CGMCC 1.12408</strain>
    </source>
</reference>
<evidence type="ECO:0000256" key="2">
    <source>
        <dbReference type="ARBA" id="ARBA00023125"/>
    </source>
</evidence>
<dbReference type="SUPFAM" id="SSF46785">
    <property type="entry name" value="Winged helix' DNA-binding domain"/>
    <property type="match status" value="1"/>
</dbReference>
<dbReference type="SMART" id="SM00418">
    <property type="entry name" value="HTH_ARSR"/>
    <property type="match status" value="1"/>
</dbReference>
<dbReference type="InterPro" id="IPR011991">
    <property type="entry name" value="ArsR-like_HTH"/>
</dbReference>
<evidence type="ECO:0000259" key="4">
    <source>
        <dbReference type="PROSITE" id="PS50987"/>
    </source>
</evidence>
<dbReference type="InterPro" id="IPR051081">
    <property type="entry name" value="HTH_MetalResp_TranReg"/>
</dbReference>
<evidence type="ECO:0000256" key="3">
    <source>
        <dbReference type="ARBA" id="ARBA00023163"/>
    </source>
</evidence>
<keyword evidence="2" id="KW-0238">DNA-binding</keyword>
<dbReference type="PANTHER" id="PTHR33154">
    <property type="entry name" value="TRANSCRIPTIONAL REGULATOR, ARSR FAMILY"/>
    <property type="match status" value="1"/>
</dbReference>
<dbReference type="PANTHER" id="PTHR33154:SF33">
    <property type="entry name" value="TRANSCRIPTIONAL REPRESSOR SDPR"/>
    <property type="match status" value="1"/>
</dbReference>
<feature type="domain" description="HTH arsR-type" evidence="4">
    <location>
        <begin position="1"/>
        <end position="87"/>
    </location>
</feature>
<dbReference type="NCBIfam" id="NF033788">
    <property type="entry name" value="HTH_metalloreg"/>
    <property type="match status" value="1"/>
</dbReference>
<keyword evidence="6" id="KW-1185">Reference proteome</keyword>
<name>A0A916S7S5_9BACI</name>